<dbReference type="OrthoDB" id="2428465at2"/>
<feature type="transmembrane region" description="Helical" evidence="1">
    <location>
        <begin position="7"/>
        <end position="25"/>
    </location>
</feature>
<dbReference type="Proteomes" id="UP000187313">
    <property type="component" value="Unassembled WGS sequence"/>
</dbReference>
<keyword evidence="1" id="KW-0472">Membrane</keyword>
<keyword evidence="4" id="KW-1185">Reference proteome</keyword>
<evidence type="ECO:0008006" key="6">
    <source>
        <dbReference type="Google" id="ProtNLM"/>
    </source>
</evidence>
<reference evidence="3 5" key="1">
    <citation type="submission" date="2016-11" db="EMBL/GenBank/DDBJ databases">
        <title>Paenibacillus species isolates.</title>
        <authorList>
            <person name="Beno S.M."/>
        </authorList>
    </citation>
    <scope>NUCLEOTIDE SEQUENCE [LARGE SCALE GENOMIC DNA]</scope>
    <source>
        <strain evidence="3 5">FSL H7-0443</strain>
        <strain evidence="2 4">FSL R5-0923</strain>
    </source>
</reference>
<feature type="transmembrane region" description="Helical" evidence="1">
    <location>
        <begin position="31"/>
        <end position="52"/>
    </location>
</feature>
<accession>A0A1R0ZNR0</accession>
<comment type="caution">
    <text evidence="3">The sequence shown here is derived from an EMBL/GenBank/DDBJ whole genome shotgun (WGS) entry which is preliminary data.</text>
</comment>
<feature type="transmembrane region" description="Helical" evidence="1">
    <location>
        <begin position="59"/>
        <end position="77"/>
    </location>
</feature>
<name>A0A1R0ZNR0_9BACL</name>
<dbReference type="RefSeq" id="WP_076282962.1">
    <property type="nucleotide sequence ID" value="NZ_MPTD01000008.1"/>
</dbReference>
<evidence type="ECO:0000256" key="1">
    <source>
        <dbReference type="SAM" id="Phobius"/>
    </source>
</evidence>
<evidence type="ECO:0000313" key="3">
    <source>
        <dbReference type="EMBL" id="OME74383.1"/>
    </source>
</evidence>
<dbReference type="EMBL" id="MPTW01000001">
    <property type="protein sequence ID" value="OME74383.1"/>
    <property type="molecule type" value="Genomic_DNA"/>
</dbReference>
<sequence>MLKALRLFGILFSAATIILAILFFRGQDQVIMSWTMMGMCGALIFNGGATYFKTKDKMAALSSIVGMVLLIFSLTKFPF</sequence>
<organism evidence="3 5">
    <name type="scientific">Paenibacillus odorifer</name>
    <dbReference type="NCBI Taxonomy" id="189426"/>
    <lineage>
        <taxon>Bacteria</taxon>
        <taxon>Bacillati</taxon>
        <taxon>Bacillota</taxon>
        <taxon>Bacilli</taxon>
        <taxon>Bacillales</taxon>
        <taxon>Paenibacillaceae</taxon>
        <taxon>Paenibacillus</taxon>
    </lineage>
</organism>
<evidence type="ECO:0000313" key="5">
    <source>
        <dbReference type="Proteomes" id="UP000187425"/>
    </source>
</evidence>
<gene>
    <name evidence="2" type="ORF">BSK51_14130</name>
    <name evidence="3" type="ORF">BSK65_01440</name>
</gene>
<evidence type="ECO:0000313" key="4">
    <source>
        <dbReference type="Proteomes" id="UP000187313"/>
    </source>
</evidence>
<evidence type="ECO:0000313" key="2">
    <source>
        <dbReference type="EMBL" id="OMD51657.1"/>
    </source>
</evidence>
<dbReference type="Proteomes" id="UP000187425">
    <property type="component" value="Unassembled WGS sequence"/>
</dbReference>
<keyword evidence="1" id="KW-1133">Transmembrane helix</keyword>
<dbReference type="AlphaFoldDB" id="A0A1R0ZNR0"/>
<proteinExistence type="predicted"/>
<protein>
    <recommendedName>
        <fullName evidence="6">DUF3953 domain-containing protein</fullName>
    </recommendedName>
</protein>
<dbReference type="EMBL" id="MPTD01000008">
    <property type="protein sequence ID" value="OMD51657.1"/>
    <property type="molecule type" value="Genomic_DNA"/>
</dbReference>
<keyword evidence="1" id="KW-0812">Transmembrane</keyword>